<reference evidence="5 6" key="1">
    <citation type="submission" date="2020-07" db="EMBL/GenBank/DDBJ databases">
        <title>Huge and variable diversity of episymbiotic CPR bacteria and DPANN archaea in groundwater ecosystems.</title>
        <authorList>
            <person name="He C.Y."/>
            <person name="Keren R."/>
            <person name="Whittaker M."/>
            <person name="Farag I.F."/>
            <person name="Doudna J."/>
            <person name="Cate J.H.D."/>
            <person name="Banfield J.F."/>
        </authorList>
    </citation>
    <scope>NUCLEOTIDE SEQUENCE [LARGE SCALE GENOMIC DNA]</scope>
    <source>
        <strain evidence="5">NC_groundwater_70_Ag_B-0.1um_54_66</strain>
    </source>
</reference>
<dbReference type="NCBIfam" id="TIGR00177">
    <property type="entry name" value="molyb_syn"/>
    <property type="match status" value="1"/>
</dbReference>
<dbReference type="Proteomes" id="UP000595362">
    <property type="component" value="Chromosome"/>
</dbReference>
<name>A0A7T5UHK0_9BACT</name>
<sequence>MDFPADDGAQFRMIDVGRKRVTRRRAVAEGKITVGPVAFEKIKSKSLPKGDVLALAEMAGITGAKKTPETLLMCHSLPLDQVTIHCVLEAPASVRVYAQVAAHAKTGVEMEAVMAVQAALATIWDLTKGTEPNLLIGDIRLLVKEGGKSGLWVNPDGIPAWLAEQLPPARPLEGVPVAVIVMSDRAHAGVYEDKSGSWLVEELKASGAQIADYSVIPDDENIIFSTMRRVYEQKQPKLMIMSGGTGPGPRDVTPEVMHRACDRILQGFGEMLRRESAAYTDTAWLSRMEAGMMGNALVMALPGSPKAVFECWEIISPIIARTLKMIATQGFEKQAGGKP</sequence>
<evidence type="ECO:0000256" key="1">
    <source>
        <dbReference type="ARBA" id="ARBA00005046"/>
    </source>
</evidence>
<accession>A0A7T5UHK0</accession>
<dbReference type="InterPro" id="IPR001453">
    <property type="entry name" value="MoaB/Mog_dom"/>
</dbReference>
<evidence type="ECO:0000313" key="6">
    <source>
        <dbReference type="Proteomes" id="UP000595362"/>
    </source>
</evidence>
<dbReference type="Pfam" id="PF01967">
    <property type="entry name" value="MoaC"/>
    <property type="match status" value="1"/>
</dbReference>
<evidence type="ECO:0000256" key="2">
    <source>
        <dbReference type="ARBA" id="ARBA00023150"/>
    </source>
</evidence>
<dbReference type="SMART" id="SM00852">
    <property type="entry name" value="MoCF_biosynth"/>
    <property type="match status" value="1"/>
</dbReference>
<dbReference type="Gene3D" id="3.30.70.640">
    <property type="entry name" value="Molybdopterin cofactor biosynthesis C (MoaC) domain"/>
    <property type="match status" value="1"/>
</dbReference>
<evidence type="ECO:0000259" key="4">
    <source>
        <dbReference type="SMART" id="SM00852"/>
    </source>
</evidence>
<dbReference type="EMBL" id="CP066681">
    <property type="protein sequence ID" value="QQG37384.1"/>
    <property type="molecule type" value="Genomic_DNA"/>
</dbReference>
<dbReference type="PIRSF" id="PIRSF036594">
    <property type="entry name" value="MoaC_MogA"/>
    <property type="match status" value="1"/>
</dbReference>
<evidence type="ECO:0000256" key="3">
    <source>
        <dbReference type="ARBA" id="ARBA00055087"/>
    </source>
</evidence>
<dbReference type="PANTHER" id="PTHR43764:SF1">
    <property type="entry name" value="MOLYBDOPTERIN MOLYBDOTRANSFERASE"/>
    <property type="match status" value="1"/>
</dbReference>
<dbReference type="Gene3D" id="3.40.980.10">
    <property type="entry name" value="MoaB/Mog-like domain"/>
    <property type="match status" value="1"/>
</dbReference>
<protein>
    <submittedName>
        <fullName evidence="5">Bifunctional molybdenum cofactor biosynthesis protein MoaC/MoaB</fullName>
    </submittedName>
</protein>
<gene>
    <name evidence="5" type="ORF">HYS17_05940</name>
</gene>
<dbReference type="InterPro" id="IPR002820">
    <property type="entry name" value="Mopterin_CF_biosynth-C_dom"/>
</dbReference>
<dbReference type="GO" id="GO:0006777">
    <property type="term" value="P:Mo-molybdopterin cofactor biosynthetic process"/>
    <property type="evidence" value="ECO:0007669"/>
    <property type="project" value="UniProtKB-KW"/>
</dbReference>
<organism evidence="5 6">
    <name type="scientific">Micavibrio aeruginosavorus</name>
    <dbReference type="NCBI Taxonomy" id="349221"/>
    <lineage>
        <taxon>Bacteria</taxon>
        <taxon>Pseudomonadati</taxon>
        <taxon>Bdellovibrionota</taxon>
        <taxon>Bdellovibrionia</taxon>
        <taxon>Bdellovibrionales</taxon>
        <taxon>Pseudobdellovibrionaceae</taxon>
        <taxon>Micavibrio</taxon>
    </lineage>
</organism>
<dbReference type="InterPro" id="IPR036425">
    <property type="entry name" value="MoaB/Mog-like_dom_sf"/>
</dbReference>
<dbReference type="SUPFAM" id="SSF55040">
    <property type="entry name" value="Molybdenum cofactor biosynthesis protein C, MoaC"/>
    <property type="match status" value="1"/>
</dbReference>
<dbReference type="InterPro" id="IPR036522">
    <property type="entry name" value="MoaC_sf"/>
</dbReference>
<dbReference type="InterPro" id="IPR012247">
    <property type="entry name" value="MoaC_MogA"/>
</dbReference>
<dbReference type="Pfam" id="PF00994">
    <property type="entry name" value="MoCF_biosynth"/>
    <property type="match status" value="1"/>
</dbReference>
<feature type="domain" description="MoaB/Mog" evidence="4">
    <location>
        <begin position="178"/>
        <end position="322"/>
    </location>
</feature>
<comment type="pathway">
    <text evidence="1">Cofactor biosynthesis; molybdopterin biosynthesis.</text>
</comment>
<proteinExistence type="predicted"/>
<dbReference type="CDD" id="cd00886">
    <property type="entry name" value="MogA_MoaB"/>
    <property type="match status" value="1"/>
</dbReference>
<dbReference type="InterPro" id="IPR051920">
    <property type="entry name" value="MPT_Adenylyltrnsfr/MoaC-Rel"/>
</dbReference>
<dbReference type="NCBIfam" id="NF002947">
    <property type="entry name" value="PRK03604.1"/>
    <property type="match status" value="1"/>
</dbReference>
<dbReference type="AlphaFoldDB" id="A0A7T5UHK0"/>
<dbReference type="UniPathway" id="UPA00344"/>
<dbReference type="SUPFAM" id="SSF53218">
    <property type="entry name" value="Molybdenum cofactor biosynthesis proteins"/>
    <property type="match status" value="1"/>
</dbReference>
<evidence type="ECO:0000313" key="5">
    <source>
        <dbReference type="EMBL" id="QQG37384.1"/>
    </source>
</evidence>
<dbReference type="PANTHER" id="PTHR43764">
    <property type="entry name" value="MOLYBDENUM COFACTOR BIOSYNTHESIS"/>
    <property type="match status" value="1"/>
</dbReference>
<keyword evidence="2" id="KW-0501">Molybdenum cofactor biosynthesis</keyword>
<comment type="function">
    <text evidence="3">Catalyzes the conversion of (8S)-3',8-cyclo-7,8-dihydroguanosine 5'-triphosphate to cyclic pyranopterin monophosphate (cPMP).</text>
</comment>